<dbReference type="Pfam" id="PF00072">
    <property type="entry name" value="Response_reg"/>
    <property type="match status" value="1"/>
</dbReference>
<dbReference type="Pfam" id="PF01627">
    <property type="entry name" value="Hpt"/>
    <property type="match status" value="1"/>
</dbReference>
<organism evidence="18 19">
    <name type="scientific">Vibrio algarum</name>
    <dbReference type="NCBI Taxonomy" id="3020714"/>
    <lineage>
        <taxon>Bacteria</taxon>
        <taxon>Pseudomonadati</taxon>
        <taxon>Pseudomonadota</taxon>
        <taxon>Gammaproteobacteria</taxon>
        <taxon>Vibrionales</taxon>
        <taxon>Vibrionaceae</taxon>
        <taxon>Vibrio</taxon>
    </lineage>
</organism>
<comment type="caution">
    <text evidence="18">The sequence shown here is derived from an EMBL/GenBank/DDBJ whole genome shotgun (WGS) entry which is preliminary data.</text>
</comment>
<dbReference type="CDD" id="cd16922">
    <property type="entry name" value="HATPase_EvgS-ArcB-TorS-like"/>
    <property type="match status" value="1"/>
</dbReference>
<feature type="domain" description="Histidine kinase" evidence="15">
    <location>
        <begin position="1"/>
        <end position="126"/>
    </location>
</feature>
<dbReference type="CDD" id="cd17546">
    <property type="entry name" value="REC_hyHK_CKI1_RcsC-like"/>
    <property type="match status" value="1"/>
</dbReference>
<sequence length="392" mass="42949">MHVDKEARGYWFGDATRITQVLNNLISNAIKFTSYGGVSVNVSMDERNEGYVLFRVIDTGVGISEQDKDKLFDAFTQVGSAKAKLGGTGLGLAISNKIVTALHGYLEVGSQLNQGSVFSFSIPLEPAKEITTEQSSARSENNLIANIIMVEDNPVNRLVAEGFLTNHGHKVVIAENGEQAKSIFKQQKFDIALLDINLPDCNGVELLADLKAIEMTGLIDESQRIPMVAISAHVFNEEVQGYLNAGFDAYLSKPIDKNKLLNLVQSTLEGRIMQLPQQLCNPVDSKTLVDSRVLEADREVLGNEKVSELISLFENSSSTIINQIDEAVTELKPDLVKQLAHKLKGSAGSMGMNALHIQCLEVEADQSPIDKYLEQRDLIVLTLEKSISMVKS</sequence>
<keyword evidence="9 18" id="KW-0067">ATP-binding</keyword>
<evidence type="ECO:0000256" key="14">
    <source>
        <dbReference type="PROSITE-ProRule" id="PRU00169"/>
    </source>
</evidence>
<reference evidence="18 19" key="1">
    <citation type="submission" date="2023-01" db="EMBL/GenBank/DDBJ databases">
        <title>Vibrio sp. KJ40-1 sp.nov, isolated from marine algae.</title>
        <authorList>
            <person name="Butt M."/>
            <person name="Kim J.M.J."/>
            <person name="Jeon C.O.C."/>
        </authorList>
    </citation>
    <scope>NUCLEOTIDE SEQUENCE [LARGE SCALE GENOMIC DNA]</scope>
    <source>
        <strain evidence="18 19">KJ40-1</strain>
    </source>
</reference>
<dbReference type="InterPro" id="IPR004358">
    <property type="entry name" value="Sig_transdc_His_kin-like_C"/>
</dbReference>
<dbReference type="EMBL" id="JAQLOI010000003">
    <property type="protein sequence ID" value="MDB1126188.1"/>
    <property type="molecule type" value="Genomic_DNA"/>
</dbReference>
<keyword evidence="8" id="KW-0418">Kinase</keyword>
<evidence type="ECO:0000256" key="9">
    <source>
        <dbReference type="ARBA" id="ARBA00022840"/>
    </source>
</evidence>
<keyword evidence="6" id="KW-0808">Transferase</keyword>
<evidence type="ECO:0000256" key="12">
    <source>
        <dbReference type="ARBA" id="ARBA00023136"/>
    </source>
</evidence>
<protein>
    <recommendedName>
        <fullName evidence="3">histidine kinase</fullName>
        <ecNumber evidence="3">2.7.13.3</ecNumber>
    </recommendedName>
</protein>
<dbReference type="Pfam" id="PF02518">
    <property type="entry name" value="HATPase_c"/>
    <property type="match status" value="1"/>
</dbReference>
<feature type="modified residue" description="Phosphohistidine" evidence="13">
    <location>
        <position position="341"/>
    </location>
</feature>
<keyword evidence="12" id="KW-0472">Membrane</keyword>
<dbReference type="InterPro" id="IPR008207">
    <property type="entry name" value="Sig_transdc_His_kin_Hpt_dom"/>
</dbReference>
<dbReference type="Gene3D" id="3.30.565.10">
    <property type="entry name" value="Histidine kinase-like ATPase, C-terminal domain"/>
    <property type="match status" value="1"/>
</dbReference>
<dbReference type="SUPFAM" id="SSF55874">
    <property type="entry name" value="ATPase domain of HSP90 chaperone/DNA topoisomerase II/histidine kinase"/>
    <property type="match status" value="1"/>
</dbReference>
<accession>A0ABT4YX71</accession>
<feature type="modified residue" description="4-aspartylphosphate" evidence="14">
    <location>
        <position position="195"/>
    </location>
</feature>
<dbReference type="SUPFAM" id="SSF47226">
    <property type="entry name" value="Histidine-containing phosphotransfer domain, HPT domain"/>
    <property type="match status" value="1"/>
</dbReference>
<dbReference type="GO" id="GO:0005524">
    <property type="term" value="F:ATP binding"/>
    <property type="evidence" value="ECO:0007669"/>
    <property type="project" value="UniProtKB-KW"/>
</dbReference>
<evidence type="ECO:0000259" key="17">
    <source>
        <dbReference type="PROSITE" id="PS50894"/>
    </source>
</evidence>
<keyword evidence="9 18" id="KW-0547">Nucleotide-binding</keyword>
<dbReference type="InterPro" id="IPR036890">
    <property type="entry name" value="HATPase_C_sf"/>
</dbReference>
<evidence type="ECO:0000256" key="2">
    <source>
        <dbReference type="ARBA" id="ARBA00004429"/>
    </source>
</evidence>
<dbReference type="EC" id="2.7.13.3" evidence="3"/>
<evidence type="ECO:0000256" key="4">
    <source>
        <dbReference type="ARBA" id="ARBA00022475"/>
    </source>
</evidence>
<keyword evidence="4" id="KW-1003">Cell membrane</keyword>
<keyword evidence="7" id="KW-0812">Transmembrane</keyword>
<dbReference type="PROSITE" id="PS50894">
    <property type="entry name" value="HPT"/>
    <property type="match status" value="1"/>
</dbReference>
<dbReference type="PROSITE" id="PS50109">
    <property type="entry name" value="HIS_KIN"/>
    <property type="match status" value="1"/>
</dbReference>
<gene>
    <name evidence="18" type="ORF">PGX00_21970</name>
</gene>
<evidence type="ECO:0000256" key="7">
    <source>
        <dbReference type="ARBA" id="ARBA00022692"/>
    </source>
</evidence>
<name>A0ABT4YX71_9VIBR</name>
<evidence type="ECO:0000313" key="18">
    <source>
        <dbReference type="EMBL" id="MDB1126188.1"/>
    </source>
</evidence>
<evidence type="ECO:0000256" key="1">
    <source>
        <dbReference type="ARBA" id="ARBA00000085"/>
    </source>
</evidence>
<keyword evidence="19" id="KW-1185">Reference proteome</keyword>
<comment type="catalytic activity">
    <reaction evidence="1">
        <text>ATP + protein L-histidine = ADP + protein N-phospho-L-histidine.</text>
        <dbReference type="EC" id="2.7.13.3"/>
    </reaction>
</comment>
<keyword evidence="5" id="KW-0997">Cell inner membrane</keyword>
<evidence type="ECO:0000256" key="13">
    <source>
        <dbReference type="PROSITE-ProRule" id="PRU00110"/>
    </source>
</evidence>
<dbReference type="InterPro" id="IPR011006">
    <property type="entry name" value="CheY-like_superfamily"/>
</dbReference>
<keyword evidence="10" id="KW-1133">Transmembrane helix</keyword>
<dbReference type="CDD" id="cd00088">
    <property type="entry name" value="HPT"/>
    <property type="match status" value="1"/>
</dbReference>
<dbReference type="InterPro" id="IPR001789">
    <property type="entry name" value="Sig_transdc_resp-reg_receiver"/>
</dbReference>
<feature type="domain" description="HPt" evidence="17">
    <location>
        <begin position="302"/>
        <end position="392"/>
    </location>
</feature>
<dbReference type="PANTHER" id="PTHR43047">
    <property type="entry name" value="TWO-COMPONENT HISTIDINE PROTEIN KINASE"/>
    <property type="match status" value="1"/>
</dbReference>
<evidence type="ECO:0000256" key="3">
    <source>
        <dbReference type="ARBA" id="ARBA00012438"/>
    </source>
</evidence>
<dbReference type="SMART" id="SM00448">
    <property type="entry name" value="REC"/>
    <property type="match status" value="1"/>
</dbReference>
<feature type="domain" description="Response regulatory" evidence="16">
    <location>
        <begin position="146"/>
        <end position="268"/>
    </location>
</feature>
<keyword evidence="14" id="KW-0597">Phosphoprotein</keyword>
<dbReference type="Gene3D" id="3.40.50.2300">
    <property type="match status" value="1"/>
</dbReference>
<dbReference type="PRINTS" id="PR00344">
    <property type="entry name" value="BCTRLSENSOR"/>
</dbReference>
<dbReference type="InterPro" id="IPR005467">
    <property type="entry name" value="His_kinase_dom"/>
</dbReference>
<dbReference type="Gene3D" id="1.20.120.160">
    <property type="entry name" value="HPT domain"/>
    <property type="match status" value="1"/>
</dbReference>
<evidence type="ECO:0000256" key="5">
    <source>
        <dbReference type="ARBA" id="ARBA00022519"/>
    </source>
</evidence>
<evidence type="ECO:0000256" key="11">
    <source>
        <dbReference type="ARBA" id="ARBA00023012"/>
    </source>
</evidence>
<evidence type="ECO:0000256" key="10">
    <source>
        <dbReference type="ARBA" id="ARBA00022989"/>
    </source>
</evidence>
<dbReference type="PROSITE" id="PS50110">
    <property type="entry name" value="RESPONSE_REGULATORY"/>
    <property type="match status" value="1"/>
</dbReference>
<proteinExistence type="predicted"/>
<evidence type="ECO:0000259" key="15">
    <source>
        <dbReference type="PROSITE" id="PS50109"/>
    </source>
</evidence>
<evidence type="ECO:0000259" key="16">
    <source>
        <dbReference type="PROSITE" id="PS50110"/>
    </source>
</evidence>
<dbReference type="InterPro" id="IPR036641">
    <property type="entry name" value="HPT_dom_sf"/>
</dbReference>
<dbReference type="SUPFAM" id="SSF52172">
    <property type="entry name" value="CheY-like"/>
    <property type="match status" value="1"/>
</dbReference>
<evidence type="ECO:0000256" key="8">
    <source>
        <dbReference type="ARBA" id="ARBA00022777"/>
    </source>
</evidence>
<comment type="subcellular location">
    <subcellularLocation>
        <location evidence="2">Cell inner membrane</location>
        <topology evidence="2">Multi-pass membrane protein</topology>
    </subcellularLocation>
</comment>
<evidence type="ECO:0000256" key="6">
    <source>
        <dbReference type="ARBA" id="ARBA00022679"/>
    </source>
</evidence>
<evidence type="ECO:0000313" key="19">
    <source>
        <dbReference type="Proteomes" id="UP001210678"/>
    </source>
</evidence>
<dbReference type="Proteomes" id="UP001210678">
    <property type="component" value="Unassembled WGS sequence"/>
</dbReference>
<dbReference type="InterPro" id="IPR003594">
    <property type="entry name" value="HATPase_dom"/>
</dbReference>
<dbReference type="SMART" id="SM00387">
    <property type="entry name" value="HATPase_c"/>
    <property type="match status" value="1"/>
</dbReference>
<keyword evidence="11" id="KW-0902">Two-component regulatory system</keyword>